<dbReference type="Pfam" id="PF00232">
    <property type="entry name" value="Glyco_hydro_1"/>
    <property type="match status" value="1"/>
</dbReference>
<protein>
    <recommendedName>
        <fullName evidence="10">Isotrichodermin C-15 hydroxylase</fullName>
    </recommendedName>
</protein>
<dbReference type="Gene3D" id="1.10.630.10">
    <property type="entry name" value="Cytochrome P450"/>
    <property type="match status" value="1"/>
</dbReference>
<feature type="binding site" description="axial binding residue" evidence="6">
    <location>
        <position position="500"/>
    </location>
    <ligand>
        <name>heme</name>
        <dbReference type="ChEBI" id="CHEBI:30413"/>
    </ligand>
    <ligandPart>
        <name>Fe</name>
        <dbReference type="ChEBI" id="CHEBI:18248"/>
    </ligandPart>
</feature>
<evidence type="ECO:0000256" key="7">
    <source>
        <dbReference type="RuleBase" id="RU000461"/>
    </source>
</evidence>
<dbReference type="InterPro" id="IPR002401">
    <property type="entry name" value="Cyt_P450_E_grp-I"/>
</dbReference>
<evidence type="ECO:0000256" key="5">
    <source>
        <dbReference type="ARBA" id="ARBA00023004"/>
    </source>
</evidence>
<accession>A0A9N9ZL56</accession>
<dbReference type="Gene3D" id="3.20.20.80">
    <property type="entry name" value="Glycosidases"/>
    <property type="match status" value="1"/>
</dbReference>
<keyword evidence="7" id="KW-0560">Oxidoreductase</keyword>
<evidence type="ECO:0000256" key="6">
    <source>
        <dbReference type="PIRSR" id="PIRSR602401-1"/>
    </source>
</evidence>
<dbReference type="GO" id="GO:0020037">
    <property type="term" value="F:heme binding"/>
    <property type="evidence" value="ECO:0007669"/>
    <property type="project" value="InterPro"/>
</dbReference>
<evidence type="ECO:0000313" key="9">
    <source>
        <dbReference type="Proteomes" id="UP000775872"/>
    </source>
</evidence>
<evidence type="ECO:0000313" key="8">
    <source>
        <dbReference type="EMBL" id="CAH0057185.1"/>
    </source>
</evidence>
<comment type="cofactor">
    <cofactor evidence="1 6">
        <name>heme</name>
        <dbReference type="ChEBI" id="CHEBI:30413"/>
    </cofactor>
</comment>
<dbReference type="PROSITE" id="PS00653">
    <property type="entry name" value="GLYCOSYL_HYDROL_F1_2"/>
    <property type="match status" value="1"/>
</dbReference>
<evidence type="ECO:0000256" key="3">
    <source>
        <dbReference type="ARBA" id="ARBA00022617"/>
    </source>
</evidence>
<evidence type="ECO:0008006" key="10">
    <source>
        <dbReference type="Google" id="ProtNLM"/>
    </source>
</evidence>
<keyword evidence="3 6" id="KW-0349">Heme</keyword>
<dbReference type="EMBL" id="CABFOC020000074">
    <property type="protein sequence ID" value="CAH0057185.1"/>
    <property type="molecule type" value="Genomic_DNA"/>
</dbReference>
<comment type="similarity">
    <text evidence="2 7">Belongs to the cytochrome P450 family.</text>
</comment>
<proteinExistence type="inferred from homology"/>
<organism evidence="8 9">
    <name type="scientific">Clonostachys solani</name>
    <dbReference type="NCBI Taxonomy" id="160281"/>
    <lineage>
        <taxon>Eukaryota</taxon>
        <taxon>Fungi</taxon>
        <taxon>Dikarya</taxon>
        <taxon>Ascomycota</taxon>
        <taxon>Pezizomycotina</taxon>
        <taxon>Sordariomycetes</taxon>
        <taxon>Hypocreomycetidae</taxon>
        <taxon>Hypocreales</taxon>
        <taxon>Bionectriaceae</taxon>
        <taxon>Clonostachys</taxon>
    </lineage>
</organism>
<dbReference type="InterPro" id="IPR036396">
    <property type="entry name" value="Cyt_P450_sf"/>
</dbReference>
<dbReference type="Proteomes" id="UP000775872">
    <property type="component" value="Unassembled WGS sequence"/>
</dbReference>
<evidence type="ECO:0000256" key="2">
    <source>
        <dbReference type="ARBA" id="ARBA00010617"/>
    </source>
</evidence>
<keyword evidence="7" id="KW-0503">Monooxygenase</keyword>
<dbReference type="CDD" id="cd11058">
    <property type="entry name" value="CYP60B-like"/>
    <property type="match status" value="1"/>
</dbReference>
<dbReference type="GO" id="GO:0005506">
    <property type="term" value="F:iron ion binding"/>
    <property type="evidence" value="ECO:0007669"/>
    <property type="project" value="InterPro"/>
</dbReference>
<name>A0A9N9ZL56_9HYPO</name>
<gene>
    <name evidence="8" type="ORF">CSOL1703_00006958</name>
</gene>
<dbReference type="GO" id="GO:0004497">
    <property type="term" value="F:monooxygenase activity"/>
    <property type="evidence" value="ECO:0007669"/>
    <property type="project" value="UniProtKB-KW"/>
</dbReference>
<dbReference type="InterPro" id="IPR017972">
    <property type="entry name" value="Cyt_P450_CS"/>
</dbReference>
<dbReference type="PANTHER" id="PTHR24305:SF210">
    <property type="entry name" value="CYTOCHROME P450 MONOOXYGENASE ASQL-RELATED"/>
    <property type="match status" value="1"/>
</dbReference>
<dbReference type="PROSITE" id="PS00086">
    <property type="entry name" value="CYTOCHROME_P450"/>
    <property type="match status" value="1"/>
</dbReference>
<dbReference type="InterPro" id="IPR001128">
    <property type="entry name" value="Cyt_P450"/>
</dbReference>
<keyword evidence="4 6" id="KW-0479">Metal-binding</keyword>
<dbReference type="GO" id="GO:0016705">
    <property type="term" value="F:oxidoreductase activity, acting on paired donors, with incorporation or reduction of molecular oxygen"/>
    <property type="evidence" value="ECO:0007669"/>
    <property type="project" value="InterPro"/>
</dbReference>
<dbReference type="SUPFAM" id="SSF48264">
    <property type="entry name" value="Cytochrome P450"/>
    <property type="match status" value="1"/>
</dbReference>
<keyword evidence="5 6" id="KW-0408">Iron</keyword>
<dbReference type="PRINTS" id="PR00385">
    <property type="entry name" value="P450"/>
</dbReference>
<sequence>MSSQHANTHKAAQPPDFEWGFATASYQIEGGVDEDGRGTCIWDTFTHLEPSRTSGGTGDVACDHYHQYEDYQALLLLIGQTIFNVFFHPLRSYPGPWYRAASRLPYSISIFRGSVTHRVQKLHEKYGQVVRITPDSLSYTSSQAWPDVYGLRQSQRRGNLPKDPKFYVKPPGSIDTISTANDADHRRLRRLQAHAFSEKALALQESYLQRYTGQFITCLEKEASQSGGVVDIVKWVNFLTTDLIGDLSFGESFGGLDTGKVHPWLESLFNTLKTFTFMREILRLPPFLIAAAMAFIPEKMKKHEQESLSFGAAVAKRRLERGSDRPDFMSYILKHQEEQEKGMSQAEIEMASITFIVAGSETTATMISGTIYLLLCNPSLLSRLTTVIRADFPKESDLTNINLQQHEYLNAVLKEGLRLYPPAPDTLFRTTAKESAIVAGRVVPPHTKLTMNLWAAHRDPTNFRKPLEFIPERWVKEVPLEFSNDDRAVFKPFSVGPRDCIGKNLAWAEMRLILAKLLWSFDLLSLQEDSEQWIERQKIFSLWEKLPLNVKVTYVR</sequence>
<reference evidence="8" key="1">
    <citation type="submission" date="2021-10" db="EMBL/GenBank/DDBJ databases">
        <authorList>
            <person name="Piombo E."/>
        </authorList>
    </citation>
    <scope>NUCLEOTIDE SEQUENCE</scope>
</reference>
<keyword evidence="9" id="KW-1185">Reference proteome</keyword>
<dbReference type="OrthoDB" id="1470350at2759"/>
<dbReference type="GO" id="GO:0004553">
    <property type="term" value="F:hydrolase activity, hydrolyzing O-glycosyl compounds"/>
    <property type="evidence" value="ECO:0007669"/>
    <property type="project" value="InterPro"/>
</dbReference>
<comment type="caution">
    <text evidence="8">The sequence shown here is derived from an EMBL/GenBank/DDBJ whole genome shotgun (WGS) entry which is preliminary data.</text>
</comment>
<evidence type="ECO:0000256" key="1">
    <source>
        <dbReference type="ARBA" id="ARBA00001971"/>
    </source>
</evidence>
<dbReference type="AlphaFoldDB" id="A0A9N9ZL56"/>
<dbReference type="SUPFAM" id="SSF51445">
    <property type="entry name" value="(Trans)glycosidases"/>
    <property type="match status" value="1"/>
</dbReference>
<evidence type="ECO:0000256" key="4">
    <source>
        <dbReference type="ARBA" id="ARBA00022723"/>
    </source>
</evidence>
<dbReference type="InterPro" id="IPR017853">
    <property type="entry name" value="GH"/>
</dbReference>
<dbReference type="InterPro" id="IPR001360">
    <property type="entry name" value="Glyco_hydro_1"/>
</dbReference>
<dbReference type="Pfam" id="PF00067">
    <property type="entry name" value="p450"/>
    <property type="match status" value="1"/>
</dbReference>
<dbReference type="GO" id="GO:0005975">
    <property type="term" value="P:carbohydrate metabolic process"/>
    <property type="evidence" value="ECO:0007669"/>
    <property type="project" value="InterPro"/>
</dbReference>
<dbReference type="PANTHER" id="PTHR24305">
    <property type="entry name" value="CYTOCHROME P450"/>
    <property type="match status" value="1"/>
</dbReference>
<dbReference type="InterPro" id="IPR033132">
    <property type="entry name" value="GH_1_N_CS"/>
</dbReference>
<dbReference type="PRINTS" id="PR00463">
    <property type="entry name" value="EP450I"/>
</dbReference>
<dbReference type="InterPro" id="IPR050121">
    <property type="entry name" value="Cytochrome_P450_monoxygenase"/>
</dbReference>